<protein>
    <submittedName>
        <fullName evidence="2">Uncharacterized protein</fullName>
    </submittedName>
</protein>
<comment type="caution">
    <text evidence="2">The sequence shown here is derived from an EMBL/GenBank/DDBJ whole genome shotgun (WGS) entry which is preliminary data.</text>
</comment>
<sequence>MTSEGSKTSASVLSLSFESASAGASPSSSVLPHLPPKANAIIP</sequence>
<dbReference type="AlphaFoldDB" id="A0A396HWC8"/>
<accession>A0A396HWC8</accession>
<reference evidence="3" key="1">
    <citation type="journal article" date="2018" name="Nat. Plants">
        <title>Whole-genome landscape of Medicago truncatula symbiotic genes.</title>
        <authorList>
            <person name="Pecrix Y."/>
            <person name="Staton S.E."/>
            <person name="Sallet E."/>
            <person name="Lelandais-Briere C."/>
            <person name="Moreau S."/>
            <person name="Carrere S."/>
            <person name="Blein T."/>
            <person name="Jardinaud M.F."/>
            <person name="Latrasse D."/>
            <person name="Zouine M."/>
            <person name="Zahm M."/>
            <person name="Kreplak J."/>
            <person name="Mayjonade B."/>
            <person name="Satge C."/>
            <person name="Perez M."/>
            <person name="Cauet S."/>
            <person name="Marande W."/>
            <person name="Chantry-Darmon C."/>
            <person name="Lopez-Roques C."/>
            <person name="Bouchez O."/>
            <person name="Berard A."/>
            <person name="Debelle F."/>
            <person name="Munos S."/>
            <person name="Bendahmane A."/>
            <person name="Berges H."/>
            <person name="Niebel A."/>
            <person name="Buitink J."/>
            <person name="Frugier F."/>
            <person name="Benhamed M."/>
            <person name="Crespi M."/>
            <person name="Gouzy J."/>
            <person name="Gamas P."/>
        </authorList>
    </citation>
    <scope>NUCLEOTIDE SEQUENCE [LARGE SCALE GENOMIC DNA]</scope>
    <source>
        <strain evidence="3">cv. Jemalong A17</strain>
    </source>
</reference>
<name>A0A396HWC8_MEDTR</name>
<feature type="region of interest" description="Disordered" evidence="1">
    <location>
        <begin position="22"/>
        <end position="43"/>
    </location>
</feature>
<feature type="compositionally biased region" description="Low complexity" evidence="1">
    <location>
        <begin position="22"/>
        <end position="32"/>
    </location>
</feature>
<dbReference type="EMBL" id="PSQE01000005">
    <property type="protein sequence ID" value="RHN55705.1"/>
    <property type="molecule type" value="Genomic_DNA"/>
</dbReference>
<gene>
    <name evidence="2" type="ORF">MtrunA17_Chr5g0420871</name>
</gene>
<evidence type="ECO:0000313" key="2">
    <source>
        <dbReference type="EMBL" id="RHN55705.1"/>
    </source>
</evidence>
<dbReference type="Proteomes" id="UP000265566">
    <property type="component" value="Chromosome 5"/>
</dbReference>
<dbReference type="Gramene" id="rna30931">
    <property type="protein sequence ID" value="RHN55705.1"/>
    <property type="gene ID" value="gene30931"/>
</dbReference>
<proteinExistence type="predicted"/>
<organism evidence="2 3">
    <name type="scientific">Medicago truncatula</name>
    <name type="common">Barrel medic</name>
    <name type="synonym">Medicago tribuloides</name>
    <dbReference type="NCBI Taxonomy" id="3880"/>
    <lineage>
        <taxon>Eukaryota</taxon>
        <taxon>Viridiplantae</taxon>
        <taxon>Streptophyta</taxon>
        <taxon>Embryophyta</taxon>
        <taxon>Tracheophyta</taxon>
        <taxon>Spermatophyta</taxon>
        <taxon>Magnoliopsida</taxon>
        <taxon>eudicotyledons</taxon>
        <taxon>Gunneridae</taxon>
        <taxon>Pentapetalae</taxon>
        <taxon>rosids</taxon>
        <taxon>fabids</taxon>
        <taxon>Fabales</taxon>
        <taxon>Fabaceae</taxon>
        <taxon>Papilionoideae</taxon>
        <taxon>50 kb inversion clade</taxon>
        <taxon>NPAAA clade</taxon>
        <taxon>Hologalegina</taxon>
        <taxon>IRL clade</taxon>
        <taxon>Trifolieae</taxon>
        <taxon>Medicago</taxon>
    </lineage>
</organism>
<evidence type="ECO:0000313" key="3">
    <source>
        <dbReference type="Proteomes" id="UP000265566"/>
    </source>
</evidence>
<evidence type="ECO:0000256" key="1">
    <source>
        <dbReference type="SAM" id="MobiDB-lite"/>
    </source>
</evidence>